<feature type="transmembrane region" description="Helical" evidence="8">
    <location>
        <begin position="194"/>
        <end position="214"/>
    </location>
</feature>
<feature type="transmembrane region" description="Helical" evidence="8">
    <location>
        <begin position="360"/>
        <end position="376"/>
    </location>
</feature>
<keyword evidence="4 8" id="KW-0812">Transmembrane</keyword>
<evidence type="ECO:0000256" key="4">
    <source>
        <dbReference type="ARBA" id="ARBA00022692"/>
    </source>
</evidence>
<dbReference type="NCBIfam" id="TIGR00797">
    <property type="entry name" value="matE"/>
    <property type="match status" value="1"/>
</dbReference>
<reference evidence="9 10" key="1">
    <citation type="submission" date="2015-06" db="EMBL/GenBank/DDBJ databases">
        <title>Investigation of pathophysiology for high-risk pregnancy and development of treatment modality based on it.</title>
        <authorList>
            <person name="Kim B.-C."/>
            <person name="Lim S."/>
        </authorList>
    </citation>
    <scope>NUCLEOTIDE SEQUENCE [LARGE SCALE GENOMIC DNA]</scope>
    <source>
        <strain evidence="9 10">AD1-86</strain>
    </source>
</reference>
<evidence type="ECO:0000256" key="2">
    <source>
        <dbReference type="ARBA" id="ARBA00022448"/>
    </source>
</evidence>
<protein>
    <submittedName>
        <fullName evidence="9">MATE efflux family protein</fullName>
    </submittedName>
</protein>
<organism evidence="9 10">
    <name type="scientific">Dermabacter vaginalis</name>
    <dbReference type="NCBI Taxonomy" id="1630135"/>
    <lineage>
        <taxon>Bacteria</taxon>
        <taxon>Bacillati</taxon>
        <taxon>Actinomycetota</taxon>
        <taxon>Actinomycetes</taxon>
        <taxon>Micrococcales</taxon>
        <taxon>Dermabacteraceae</taxon>
        <taxon>Dermabacter</taxon>
    </lineage>
</organism>
<comment type="subcellular location">
    <subcellularLocation>
        <location evidence="1">Cell membrane</location>
        <topology evidence="1">Multi-pass membrane protein</topology>
    </subcellularLocation>
</comment>
<dbReference type="RefSeq" id="WP_065248405.1">
    <property type="nucleotide sequence ID" value="NZ_CP012117.1"/>
</dbReference>
<name>A0A1B0ZK90_9MICO</name>
<evidence type="ECO:0000256" key="3">
    <source>
        <dbReference type="ARBA" id="ARBA00022475"/>
    </source>
</evidence>
<feature type="transmembrane region" description="Helical" evidence="8">
    <location>
        <begin position="136"/>
        <end position="160"/>
    </location>
</feature>
<dbReference type="KEGG" id="dva:DAD186_18610"/>
<feature type="transmembrane region" description="Helical" evidence="8">
    <location>
        <begin position="317"/>
        <end position="340"/>
    </location>
</feature>
<keyword evidence="6 8" id="KW-0472">Membrane</keyword>
<dbReference type="Pfam" id="PF01554">
    <property type="entry name" value="MatE"/>
    <property type="match status" value="2"/>
</dbReference>
<dbReference type="InterPro" id="IPR052031">
    <property type="entry name" value="Membrane_Transporter-Flippase"/>
</dbReference>
<gene>
    <name evidence="9" type="ORF">DAD186_18610</name>
</gene>
<evidence type="ECO:0000313" key="9">
    <source>
        <dbReference type="EMBL" id="ANP28411.1"/>
    </source>
</evidence>
<accession>A0A1B0ZK90</accession>
<sequence length="525" mass="56240">MSQSQGLLRGTPWKANVLFSVPLLIGNVVQQLYQFVDAMVVGRHLGVLALASVGASMSLLFLITGFAWGMTSGFAIPVAQAFGADDVKGLRRSVAAGAILSALSSLVMTLVGTIFIRPLLQIMQTPPELMDDAVTFGFWSFLFMFTLVFFNFLAAIIRAVGDSRTPLVFLAIACLLNVVLVIVFVAVLEWGIAGAAFATAVSQLTSVLLCVLWVRARIPVLHMSLDDWKVTMPELREHLNLGLPLGFQTSVIAIGTIAVQVRLNDLGPDAVAAFTAAGRVDGIAVTFLASLGLATSTFVAQNYGARQIERVKHGVRQALIVSILVSIAIGLALFVLGGVFVELFIGSEQPVVLGMAHDALKIYSVAYWTLGILFVVRGSLQGLGHMKPPFYSGIAELVMRVFTAVVLGAAFGFIGVAWGAPLAWVGSIALLIPSYIVISRKLEERTYRQGPRTEEIEVLSAPLLAEKGVVADPTILQGESFEDVRTGAIPIVRDRGETGQFPALDEADLFDAGEHPSEDSESEQR</sequence>
<dbReference type="InterPro" id="IPR002528">
    <property type="entry name" value="MATE_fam"/>
</dbReference>
<evidence type="ECO:0000256" key="7">
    <source>
        <dbReference type="SAM" id="MobiDB-lite"/>
    </source>
</evidence>
<feature type="transmembrane region" description="Helical" evidence="8">
    <location>
        <begin position="167"/>
        <end position="188"/>
    </location>
</feature>
<dbReference type="GO" id="GO:0042910">
    <property type="term" value="F:xenobiotic transmembrane transporter activity"/>
    <property type="evidence" value="ECO:0007669"/>
    <property type="project" value="InterPro"/>
</dbReference>
<feature type="region of interest" description="Disordered" evidence="7">
    <location>
        <begin position="493"/>
        <end position="525"/>
    </location>
</feature>
<dbReference type="STRING" id="1630135.DAD186_18610"/>
<feature type="transmembrane region" description="Helical" evidence="8">
    <location>
        <begin position="12"/>
        <end position="33"/>
    </location>
</feature>
<dbReference type="CDD" id="cd13138">
    <property type="entry name" value="MATE_yoeA_like"/>
    <property type="match status" value="1"/>
</dbReference>
<dbReference type="PANTHER" id="PTHR43549:SF3">
    <property type="entry name" value="MULTIDRUG RESISTANCE PROTEIN YPNP-RELATED"/>
    <property type="match status" value="1"/>
</dbReference>
<evidence type="ECO:0000313" key="10">
    <source>
        <dbReference type="Proteomes" id="UP000092596"/>
    </source>
</evidence>
<feature type="transmembrane region" description="Helical" evidence="8">
    <location>
        <begin position="94"/>
        <end position="116"/>
    </location>
</feature>
<evidence type="ECO:0000256" key="8">
    <source>
        <dbReference type="SAM" id="Phobius"/>
    </source>
</evidence>
<feature type="transmembrane region" description="Helical" evidence="8">
    <location>
        <begin position="45"/>
        <end position="68"/>
    </location>
</feature>
<dbReference type="EMBL" id="CP012117">
    <property type="protein sequence ID" value="ANP28411.1"/>
    <property type="molecule type" value="Genomic_DNA"/>
</dbReference>
<feature type="transmembrane region" description="Helical" evidence="8">
    <location>
        <begin position="283"/>
        <end position="305"/>
    </location>
</feature>
<dbReference type="InterPro" id="IPR048279">
    <property type="entry name" value="MdtK-like"/>
</dbReference>
<dbReference type="PANTHER" id="PTHR43549">
    <property type="entry name" value="MULTIDRUG RESISTANCE PROTEIN YPNP-RELATED"/>
    <property type="match status" value="1"/>
</dbReference>
<dbReference type="PIRSF" id="PIRSF006603">
    <property type="entry name" value="DinF"/>
    <property type="match status" value="1"/>
</dbReference>
<evidence type="ECO:0000256" key="5">
    <source>
        <dbReference type="ARBA" id="ARBA00022989"/>
    </source>
</evidence>
<keyword evidence="5 8" id="KW-1133">Transmembrane helix</keyword>
<evidence type="ECO:0000256" key="1">
    <source>
        <dbReference type="ARBA" id="ARBA00004651"/>
    </source>
</evidence>
<dbReference type="GO" id="GO:0005886">
    <property type="term" value="C:plasma membrane"/>
    <property type="evidence" value="ECO:0007669"/>
    <property type="project" value="UniProtKB-SubCell"/>
</dbReference>
<feature type="transmembrane region" description="Helical" evidence="8">
    <location>
        <begin position="241"/>
        <end position="263"/>
    </location>
</feature>
<feature type="transmembrane region" description="Helical" evidence="8">
    <location>
        <begin position="422"/>
        <end position="438"/>
    </location>
</feature>
<dbReference type="PATRIC" id="fig|1630135.4.peg.1859"/>
<evidence type="ECO:0000256" key="6">
    <source>
        <dbReference type="ARBA" id="ARBA00023136"/>
    </source>
</evidence>
<proteinExistence type="predicted"/>
<dbReference type="Proteomes" id="UP000092596">
    <property type="component" value="Chromosome"/>
</dbReference>
<keyword evidence="3" id="KW-1003">Cell membrane</keyword>
<dbReference type="GO" id="GO:0015297">
    <property type="term" value="F:antiporter activity"/>
    <property type="evidence" value="ECO:0007669"/>
    <property type="project" value="InterPro"/>
</dbReference>
<keyword evidence="2" id="KW-0813">Transport</keyword>
<feature type="compositionally biased region" description="Basic and acidic residues" evidence="7">
    <location>
        <begin position="512"/>
        <end position="525"/>
    </location>
</feature>
<dbReference type="AlphaFoldDB" id="A0A1B0ZK90"/>
<feature type="transmembrane region" description="Helical" evidence="8">
    <location>
        <begin position="397"/>
        <end position="416"/>
    </location>
</feature>